<keyword evidence="3" id="KW-1185">Reference proteome</keyword>
<gene>
    <name evidence="2" type="ORF">TeGR_g12084</name>
</gene>
<feature type="region of interest" description="Disordered" evidence="1">
    <location>
        <begin position="36"/>
        <end position="163"/>
    </location>
</feature>
<feature type="non-terminal residue" evidence="2">
    <location>
        <position position="163"/>
    </location>
</feature>
<evidence type="ECO:0000313" key="2">
    <source>
        <dbReference type="EMBL" id="GMI27751.1"/>
    </source>
</evidence>
<reference evidence="2 3" key="1">
    <citation type="journal article" date="2023" name="Commun. Biol.">
        <title>Genome analysis of Parmales, the sister group of diatoms, reveals the evolutionary specialization of diatoms from phago-mixotrophs to photoautotrophs.</title>
        <authorList>
            <person name="Ban H."/>
            <person name="Sato S."/>
            <person name="Yoshikawa S."/>
            <person name="Yamada K."/>
            <person name="Nakamura Y."/>
            <person name="Ichinomiya M."/>
            <person name="Sato N."/>
            <person name="Blanc-Mathieu R."/>
            <person name="Endo H."/>
            <person name="Kuwata A."/>
            <person name="Ogata H."/>
        </authorList>
    </citation>
    <scope>NUCLEOTIDE SEQUENCE [LARGE SCALE GENOMIC DNA]</scope>
</reference>
<proteinExistence type="predicted"/>
<organism evidence="2 3">
    <name type="scientific">Tetraparma gracilis</name>
    <dbReference type="NCBI Taxonomy" id="2962635"/>
    <lineage>
        <taxon>Eukaryota</taxon>
        <taxon>Sar</taxon>
        <taxon>Stramenopiles</taxon>
        <taxon>Ochrophyta</taxon>
        <taxon>Bolidophyceae</taxon>
        <taxon>Parmales</taxon>
        <taxon>Triparmaceae</taxon>
        <taxon>Tetraparma</taxon>
    </lineage>
</organism>
<dbReference type="Proteomes" id="UP001165060">
    <property type="component" value="Unassembled WGS sequence"/>
</dbReference>
<comment type="caution">
    <text evidence="2">The sequence shown here is derived from an EMBL/GenBank/DDBJ whole genome shotgun (WGS) entry which is preliminary data.</text>
</comment>
<dbReference type="EMBL" id="BRYB01005688">
    <property type="protein sequence ID" value="GMI27751.1"/>
    <property type="molecule type" value="Genomic_DNA"/>
</dbReference>
<sequence length="163" mass="16952">MSSSTPGAAASRTLLSLYYSSPFADGGFLDQLQAGDDAAADCAAEPEEQRPATDRRAKLGRRALAPPAPPPAAPRPALAAAASQSVGPAPSSARALPPPSPPDPREFHMLDVVRDLRLEAELPAPPEPGLEHADEDDPVLSSLRERLGPPQPIRGAPLPPPFP</sequence>
<name>A0ABQ6MJK2_9STRA</name>
<feature type="compositionally biased region" description="Low complexity" evidence="1">
    <location>
        <begin position="75"/>
        <end position="95"/>
    </location>
</feature>
<feature type="compositionally biased region" description="Pro residues" evidence="1">
    <location>
        <begin position="149"/>
        <end position="163"/>
    </location>
</feature>
<protein>
    <submittedName>
        <fullName evidence="2">Uncharacterized protein</fullName>
    </submittedName>
</protein>
<evidence type="ECO:0000256" key="1">
    <source>
        <dbReference type="SAM" id="MobiDB-lite"/>
    </source>
</evidence>
<accession>A0ABQ6MJK2</accession>
<evidence type="ECO:0000313" key="3">
    <source>
        <dbReference type="Proteomes" id="UP001165060"/>
    </source>
</evidence>
<feature type="compositionally biased region" description="Basic and acidic residues" evidence="1">
    <location>
        <begin position="103"/>
        <end position="120"/>
    </location>
</feature>
<feature type="compositionally biased region" description="Basic and acidic residues" evidence="1">
    <location>
        <begin position="47"/>
        <end position="57"/>
    </location>
</feature>